<keyword evidence="9" id="KW-0732">Signal</keyword>
<dbReference type="AlphaFoldDB" id="A0A5C5Z1I9"/>
<dbReference type="Pfam" id="PF21082">
    <property type="entry name" value="MS_channel_3rd"/>
    <property type="match status" value="1"/>
</dbReference>
<reference evidence="15 16" key="1">
    <citation type="submission" date="2019-02" db="EMBL/GenBank/DDBJ databases">
        <title>Deep-cultivation of Planctomycetes and their phenomic and genomic characterization uncovers novel biology.</title>
        <authorList>
            <person name="Wiegand S."/>
            <person name="Jogler M."/>
            <person name="Boedeker C."/>
            <person name="Pinto D."/>
            <person name="Vollmers J."/>
            <person name="Rivas-Marin E."/>
            <person name="Kohn T."/>
            <person name="Peeters S.H."/>
            <person name="Heuer A."/>
            <person name="Rast P."/>
            <person name="Oberbeckmann S."/>
            <person name="Bunk B."/>
            <person name="Jeske O."/>
            <person name="Meyerdierks A."/>
            <person name="Storesund J.E."/>
            <person name="Kallscheuer N."/>
            <person name="Luecker S."/>
            <person name="Lage O.M."/>
            <person name="Pohl T."/>
            <person name="Merkel B.J."/>
            <person name="Hornburger P."/>
            <person name="Mueller R.-W."/>
            <person name="Bruemmer F."/>
            <person name="Labrenz M."/>
            <person name="Spormann A.M."/>
            <person name="Op Den Camp H."/>
            <person name="Overmann J."/>
            <person name="Amann R."/>
            <person name="Jetten M.S.M."/>
            <person name="Mascher T."/>
            <person name="Medema M.H."/>
            <person name="Devos D.P."/>
            <person name="Kaster A.-K."/>
            <person name="Ovreas L."/>
            <person name="Rohde M."/>
            <person name="Galperin M.Y."/>
            <person name="Jogler C."/>
        </authorList>
    </citation>
    <scope>NUCLEOTIDE SEQUENCE [LARGE SCALE GENOMIC DNA]</scope>
    <source>
        <strain evidence="15 16">CA13</strain>
    </source>
</reference>
<evidence type="ECO:0000256" key="9">
    <source>
        <dbReference type="SAM" id="SignalP"/>
    </source>
</evidence>
<dbReference type="InterPro" id="IPR049278">
    <property type="entry name" value="MS_channel_C"/>
</dbReference>
<dbReference type="SUPFAM" id="SSF50182">
    <property type="entry name" value="Sm-like ribonucleoproteins"/>
    <property type="match status" value="1"/>
</dbReference>
<comment type="similarity">
    <text evidence="2">Belongs to the MscS (TC 1.A.23) family.</text>
</comment>
<feature type="transmembrane region" description="Helical" evidence="8">
    <location>
        <begin position="575"/>
        <end position="594"/>
    </location>
</feature>
<feature type="transmembrane region" description="Helical" evidence="8">
    <location>
        <begin position="901"/>
        <end position="922"/>
    </location>
</feature>
<dbReference type="Proteomes" id="UP000315010">
    <property type="component" value="Unassembled WGS sequence"/>
</dbReference>
<dbReference type="RefSeq" id="WP_146395880.1">
    <property type="nucleotide sequence ID" value="NZ_SJPJ01000001.1"/>
</dbReference>
<comment type="subcellular location">
    <subcellularLocation>
        <location evidence="1">Cell membrane</location>
        <topology evidence="1">Multi-pass membrane protein</topology>
    </subcellularLocation>
</comment>
<dbReference type="Pfam" id="PF00924">
    <property type="entry name" value="MS_channel_2nd"/>
    <property type="match status" value="1"/>
</dbReference>
<proteinExistence type="inferred from homology"/>
<comment type="caution">
    <text evidence="15">The sequence shown here is derived from an EMBL/GenBank/DDBJ whole genome shotgun (WGS) entry which is preliminary data.</text>
</comment>
<keyword evidence="5 8" id="KW-1133">Transmembrane helix</keyword>
<dbReference type="Pfam" id="PF12795">
    <property type="entry name" value="MscS_porin"/>
    <property type="match status" value="1"/>
</dbReference>
<evidence type="ECO:0000256" key="2">
    <source>
        <dbReference type="ARBA" id="ARBA00008017"/>
    </source>
</evidence>
<protein>
    <submittedName>
        <fullName evidence="15">Miniconductance mechanosensitive channel MscM</fullName>
    </submittedName>
</protein>
<feature type="transmembrane region" description="Helical" evidence="8">
    <location>
        <begin position="701"/>
        <end position="722"/>
    </location>
</feature>
<dbReference type="SUPFAM" id="SSF82689">
    <property type="entry name" value="Mechanosensitive channel protein MscS (YggB), C-terminal domain"/>
    <property type="match status" value="1"/>
</dbReference>
<dbReference type="InterPro" id="IPR010920">
    <property type="entry name" value="LSM_dom_sf"/>
</dbReference>
<keyword evidence="7" id="KW-0175">Coiled coil</keyword>
<feature type="domain" description="Mechanosensitive ion channel MscS C-terminal" evidence="13">
    <location>
        <begin position="1017"/>
        <end position="1099"/>
    </location>
</feature>
<evidence type="ECO:0000259" key="14">
    <source>
        <dbReference type="Pfam" id="PF21088"/>
    </source>
</evidence>
<dbReference type="PROSITE" id="PS01246">
    <property type="entry name" value="UPF0003"/>
    <property type="match status" value="1"/>
</dbReference>
<evidence type="ECO:0000313" key="15">
    <source>
        <dbReference type="EMBL" id="TWT80681.1"/>
    </source>
</evidence>
<dbReference type="InterPro" id="IPR049142">
    <property type="entry name" value="MS_channel_1st"/>
</dbReference>
<evidence type="ECO:0000259" key="11">
    <source>
        <dbReference type="Pfam" id="PF12794"/>
    </source>
</evidence>
<feature type="transmembrane region" description="Helical" evidence="8">
    <location>
        <begin position="656"/>
        <end position="680"/>
    </location>
</feature>
<dbReference type="Pfam" id="PF12794">
    <property type="entry name" value="MscS_TM"/>
    <property type="match status" value="1"/>
</dbReference>
<dbReference type="GO" id="GO:0005886">
    <property type="term" value="C:plasma membrane"/>
    <property type="evidence" value="ECO:0007669"/>
    <property type="project" value="UniProtKB-SubCell"/>
</dbReference>
<dbReference type="Gene3D" id="2.30.30.60">
    <property type="match status" value="1"/>
</dbReference>
<dbReference type="InterPro" id="IPR011014">
    <property type="entry name" value="MscS_channel_TM-2"/>
</dbReference>
<dbReference type="InterPro" id="IPR023408">
    <property type="entry name" value="MscS_beta-dom_sf"/>
</dbReference>
<feature type="transmembrane region" description="Helical" evidence="8">
    <location>
        <begin position="627"/>
        <end position="644"/>
    </location>
</feature>
<feature type="signal peptide" evidence="9">
    <location>
        <begin position="1"/>
        <end position="28"/>
    </location>
</feature>
<dbReference type="Pfam" id="PF21088">
    <property type="entry name" value="MS_channel_1st"/>
    <property type="match status" value="1"/>
</dbReference>
<evidence type="ECO:0000256" key="6">
    <source>
        <dbReference type="ARBA" id="ARBA00023136"/>
    </source>
</evidence>
<dbReference type="EMBL" id="SJPJ01000001">
    <property type="protein sequence ID" value="TWT80681.1"/>
    <property type="molecule type" value="Genomic_DNA"/>
</dbReference>
<feature type="coiled-coil region" evidence="7">
    <location>
        <begin position="368"/>
        <end position="402"/>
    </location>
</feature>
<evidence type="ECO:0000256" key="3">
    <source>
        <dbReference type="ARBA" id="ARBA00022475"/>
    </source>
</evidence>
<accession>A0A5C5Z1I9</accession>
<dbReference type="InterPro" id="IPR024393">
    <property type="entry name" value="MscS_porin"/>
</dbReference>
<dbReference type="InterPro" id="IPR006685">
    <property type="entry name" value="MscS_channel_2nd"/>
</dbReference>
<evidence type="ECO:0000256" key="5">
    <source>
        <dbReference type="ARBA" id="ARBA00022989"/>
    </source>
</evidence>
<feature type="transmembrane region" description="Helical" evidence="8">
    <location>
        <begin position="859"/>
        <end position="880"/>
    </location>
</feature>
<keyword evidence="4 8" id="KW-0812">Transmembrane</keyword>
<organism evidence="15 16">
    <name type="scientific">Novipirellula herctigrandis</name>
    <dbReference type="NCBI Taxonomy" id="2527986"/>
    <lineage>
        <taxon>Bacteria</taxon>
        <taxon>Pseudomonadati</taxon>
        <taxon>Planctomycetota</taxon>
        <taxon>Planctomycetia</taxon>
        <taxon>Pirellulales</taxon>
        <taxon>Pirellulaceae</taxon>
        <taxon>Novipirellula</taxon>
    </lineage>
</organism>
<dbReference type="InterPro" id="IPR025692">
    <property type="entry name" value="MscS_IM_dom1"/>
</dbReference>
<dbReference type="OrthoDB" id="9809206at2"/>
<evidence type="ECO:0000256" key="1">
    <source>
        <dbReference type="ARBA" id="ARBA00004651"/>
    </source>
</evidence>
<sequence precursor="true">MLLALRNAIFLALLVMCFSALLPAQGQAQLTQASENADGPAPVVVTEADIDQEAVATGLAEVKANDGLKPSVKTALEDLYQQAQQKLQAADASVKNASDYEKMVLDAADQIRQTKLKLDEPLPALGPLDADATVESIKQRLTAKKSELELATKQKKLLEDERSRRQERLGEIPAERIATEEELEKIDEQLSRQAPPNEIPLQTRARVIQLKASRQSRAAKLAELSKEQAAYGSTVDLLPLQVQLSGLRVTALQAEANQLAAALIERQRDVVADRIESLTEMLAETPEQLKPIAKQNIEIARQQQDLVRQAAEASSLLAESEQSYRLVKAAQENSEERLEKVGLTDALGVMLRDKQSEFQQLRAKFQPRTDLREKIQQYQINAFELEDNLDQVEIQLESLGDSPESVQKQKLLRQQKSLLSDTLVAQNSLLQTMLDADTHRRELRQAIDHYIRFVDENLFWIRSSPAFSVAELKEIVPATAWMTKPSHWRGVLSQWTLGAFSQPISSMLAALVAIGLFVYRPRCRHVLEKTAKEASLYRTTFAPTAKALLATVILSLAWPVVFAVMGWLLKSQIGGGVFVHGVGSACVLTAVYVASRELMKHVCRPYGLAEAHFGWDEPVRSLIRFHLRWYTVTGAILVFLMWVFREHPNEVVRTSLSRLTAIALFIATATFHHLMFRVNSPIYVQTRRENPDSQSYRWRRLIWLVAIGLPISFAVFAFMGFLDTAFTFGELLQASILFLVFVLLLTALIFRVLSLHYRDVARRQAMERREKKLSALTASSAEGLTSDIGIEIQEEEAADLPKLDRQTRQLFHVTAASVAFFGLLFIWSDVLPAIKRFNQVELWTVGMGETVEAVTLRDLIYVFVTIVGAIFAVRNLPSLLELSILRRTSLDSGARYALTTILRYVLTVIAAILILNLLSIPWTQLGWLLAAASVGLGFGLQEIVANFVSGIILLLERPVRVGDVVTIDGTTGIVSRIQMRATTVTSWDRKELVVPNKDLITEKLLNWSLSNVINRLTINVGVDYDSDPHQVQEILLRVVSEHPDVMNDPAPLINFDNFGDNSLNYAVRFYLSNLDRRVGVTHEINIAVLQAFREAGISIPFPQRDVHMK</sequence>
<feature type="chain" id="PRO_5022909174" evidence="9">
    <location>
        <begin position="29"/>
        <end position="1109"/>
    </location>
</feature>
<feature type="domain" description="Mechanosensitive ion channel MscS porin" evidence="12">
    <location>
        <begin position="59"/>
        <end position="288"/>
    </location>
</feature>
<feature type="domain" description="Mechanosensitive ion channel inner membrane" evidence="11">
    <location>
        <begin position="505"/>
        <end position="843"/>
    </location>
</feature>
<evidence type="ECO:0000256" key="4">
    <source>
        <dbReference type="ARBA" id="ARBA00022692"/>
    </source>
</evidence>
<name>A0A5C5Z1I9_9BACT</name>
<gene>
    <name evidence="15" type="primary">mscM</name>
    <name evidence="15" type="ORF">CA13_21270</name>
</gene>
<dbReference type="GO" id="GO:0008381">
    <property type="term" value="F:mechanosensitive monoatomic ion channel activity"/>
    <property type="evidence" value="ECO:0007669"/>
    <property type="project" value="UniProtKB-ARBA"/>
</dbReference>
<feature type="domain" description="Mechanosensitive ion channel MscS" evidence="10">
    <location>
        <begin position="943"/>
        <end position="1008"/>
    </location>
</feature>
<feature type="coiled-coil region" evidence="7">
    <location>
        <begin position="134"/>
        <end position="168"/>
    </location>
</feature>
<feature type="transmembrane region" description="Helical" evidence="8">
    <location>
        <begin position="810"/>
        <end position="828"/>
    </location>
</feature>
<evidence type="ECO:0000313" key="16">
    <source>
        <dbReference type="Proteomes" id="UP000315010"/>
    </source>
</evidence>
<dbReference type="PANTHER" id="PTHR30347:SF1">
    <property type="entry name" value="MECHANOSENSITIVE CHANNEL MSCK"/>
    <property type="match status" value="1"/>
</dbReference>
<keyword evidence="3" id="KW-1003">Cell membrane</keyword>
<feature type="transmembrane region" description="Helical" evidence="8">
    <location>
        <begin position="495"/>
        <end position="519"/>
    </location>
</feature>
<dbReference type="PANTHER" id="PTHR30347">
    <property type="entry name" value="POTASSIUM CHANNEL RELATED"/>
    <property type="match status" value="1"/>
</dbReference>
<keyword evidence="6 8" id="KW-0472">Membrane</keyword>
<evidence type="ECO:0000256" key="8">
    <source>
        <dbReference type="SAM" id="Phobius"/>
    </source>
</evidence>
<feature type="domain" description="Mechanosensitive ion channel transmembrane helices 2/3" evidence="14">
    <location>
        <begin position="900"/>
        <end position="941"/>
    </location>
</feature>
<evidence type="ECO:0000256" key="7">
    <source>
        <dbReference type="SAM" id="Coils"/>
    </source>
</evidence>
<dbReference type="Gene3D" id="1.10.287.1260">
    <property type="match status" value="1"/>
</dbReference>
<dbReference type="SUPFAM" id="SSF82861">
    <property type="entry name" value="Mechanosensitive channel protein MscS (YggB), transmembrane region"/>
    <property type="match status" value="1"/>
</dbReference>
<evidence type="ECO:0000259" key="13">
    <source>
        <dbReference type="Pfam" id="PF21082"/>
    </source>
</evidence>
<evidence type="ECO:0000259" key="10">
    <source>
        <dbReference type="Pfam" id="PF00924"/>
    </source>
</evidence>
<dbReference type="Gene3D" id="3.30.70.100">
    <property type="match status" value="1"/>
</dbReference>
<evidence type="ECO:0000259" key="12">
    <source>
        <dbReference type="Pfam" id="PF12795"/>
    </source>
</evidence>
<dbReference type="InterPro" id="IPR006686">
    <property type="entry name" value="MscS_channel_CS"/>
</dbReference>
<dbReference type="InterPro" id="IPR011066">
    <property type="entry name" value="MscS_channel_C_sf"/>
</dbReference>
<feature type="transmembrane region" description="Helical" evidence="8">
    <location>
        <begin position="928"/>
        <end position="955"/>
    </location>
</feature>
<feature type="transmembrane region" description="Helical" evidence="8">
    <location>
        <begin position="734"/>
        <end position="753"/>
    </location>
</feature>
<feature type="transmembrane region" description="Helical" evidence="8">
    <location>
        <begin position="547"/>
        <end position="569"/>
    </location>
</feature>
<dbReference type="InterPro" id="IPR052702">
    <property type="entry name" value="MscS-like_channel"/>
</dbReference>
<keyword evidence="16" id="KW-1185">Reference proteome</keyword>